<proteinExistence type="predicted"/>
<evidence type="ECO:0000256" key="1">
    <source>
        <dbReference type="SAM" id="MobiDB-lite"/>
    </source>
</evidence>
<dbReference type="Gene3D" id="3.30.1380.10">
    <property type="match status" value="1"/>
</dbReference>
<dbReference type="SUPFAM" id="SSF55166">
    <property type="entry name" value="Hedgehog/DD-peptidase"/>
    <property type="match status" value="1"/>
</dbReference>
<feature type="region of interest" description="Disordered" evidence="1">
    <location>
        <begin position="44"/>
        <end position="124"/>
    </location>
</feature>
<dbReference type="AlphaFoldDB" id="A0A6N3C991"/>
<evidence type="ECO:0000256" key="2">
    <source>
        <dbReference type="SAM" id="Phobius"/>
    </source>
</evidence>
<dbReference type="InterPro" id="IPR039561">
    <property type="entry name" value="Peptidase_M15C"/>
</dbReference>
<reference evidence="4" key="1">
    <citation type="submission" date="2019-11" db="EMBL/GenBank/DDBJ databases">
        <authorList>
            <person name="Feng L."/>
        </authorList>
    </citation>
    <scope>NUCLEOTIDE SEQUENCE</scope>
    <source>
        <strain evidence="4">CsymbiosumLFYP84</strain>
    </source>
</reference>
<organism evidence="4">
    <name type="scientific">Clostridium symbiosum</name>
    <name type="common">Bacteroides symbiosus</name>
    <dbReference type="NCBI Taxonomy" id="1512"/>
    <lineage>
        <taxon>Bacteria</taxon>
        <taxon>Bacillati</taxon>
        <taxon>Bacillota</taxon>
        <taxon>Clostridia</taxon>
        <taxon>Lachnospirales</taxon>
        <taxon>Lachnospiraceae</taxon>
        <taxon>Otoolea</taxon>
    </lineage>
</organism>
<dbReference type="EMBL" id="CACRUA010000017">
    <property type="protein sequence ID" value="VYU09603.1"/>
    <property type="molecule type" value="Genomic_DNA"/>
</dbReference>
<dbReference type="Pfam" id="PF13539">
    <property type="entry name" value="Peptidase_M15_4"/>
    <property type="match status" value="1"/>
</dbReference>
<accession>A0A6N3C991</accession>
<dbReference type="RefSeq" id="WP_003510010.1">
    <property type="nucleotide sequence ID" value="NZ_CABKPP010000007.1"/>
</dbReference>
<evidence type="ECO:0000313" key="4">
    <source>
        <dbReference type="EMBL" id="VYU09603.1"/>
    </source>
</evidence>
<sequence>MNKKDRENRSVHKNRSGVDTTWILAGILVVLLIVAAVVYIGKKTSGTGNSGASAAPAGVTGSGEPSAGSGGMTGPGKEEQSKNETGAETGTETGTGTELETESGAETGHETEPETEPVTEPETQPVRLESLSGLAPGTVLDTEQIDFDHLDRYFMSWQIEEGDNLHRRIDGKSYRDNPYVPLSSLRYLKMPHYNFDGRIQVGEMIVNKDIQDDVISIFKELFRSGYQIQSMYLIDNYWTGDAETSDSASIDENNTSAFCYREISGGGNLSNHAYGRAIDINPQQNPYVSYSSGSPKWEHSNANDYIKRDTGLPHVITHEDLAYKLFAKHGFRWGGDWNNPKDYQHFDKNKK</sequence>
<gene>
    <name evidence="4" type="ORF">CSLFYP84_01305</name>
</gene>
<dbReference type="InterPro" id="IPR009045">
    <property type="entry name" value="Zn_M74/Hedgehog-like"/>
</dbReference>
<feature type="domain" description="Peptidase M15C" evidence="3">
    <location>
        <begin position="265"/>
        <end position="347"/>
    </location>
</feature>
<protein>
    <recommendedName>
        <fullName evidence="3">Peptidase M15C domain-containing protein</fullName>
    </recommendedName>
</protein>
<evidence type="ECO:0000259" key="3">
    <source>
        <dbReference type="Pfam" id="PF13539"/>
    </source>
</evidence>
<name>A0A6N3C991_CLOSY</name>
<keyword evidence="2" id="KW-0472">Membrane</keyword>
<feature type="compositionally biased region" description="Low complexity" evidence="1">
    <location>
        <begin position="84"/>
        <end position="106"/>
    </location>
</feature>
<feature type="transmembrane region" description="Helical" evidence="2">
    <location>
        <begin position="21"/>
        <end position="41"/>
    </location>
</feature>
<keyword evidence="2" id="KW-0812">Transmembrane</keyword>
<dbReference type="GO" id="GO:0008233">
    <property type="term" value="F:peptidase activity"/>
    <property type="evidence" value="ECO:0007669"/>
    <property type="project" value="InterPro"/>
</dbReference>
<keyword evidence="2" id="KW-1133">Transmembrane helix</keyword>